<evidence type="ECO:0000256" key="2">
    <source>
        <dbReference type="SAM" id="Phobius"/>
    </source>
</evidence>
<dbReference type="EMBL" id="JAUHLI010000003">
    <property type="protein sequence ID" value="MEE2000710.1"/>
    <property type="molecule type" value="Genomic_DNA"/>
</dbReference>
<keyword evidence="2" id="KW-1133">Transmembrane helix</keyword>
<evidence type="ECO:0000259" key="3">
    <source>
        <dbReference type="PROSITE" id="PS51123"/>
    </source>
</evidence>
<dbReference type="InterPro" id="IPR006665">
    <property type="entry name" value="OmpA-like"/>
</dbReference>
<accession>A0ABU7J3X2</accession>
<organism evidence="4 5">
    <name type="scientific">Alkalimonas cellulosilytica</name>
    <dbReference type="NCBI Taxonomy" id="3058395"/>
    <lineage>
        <taxon>Bacteria</taxon>
        <taxon>Pseudomonadati</taxon>
        <taxon>Pseudomonadota</taxon>
        <taxon>Gammaproteobacteria</taxon>
        <taxon>Alkalimonas</taxon>
    </lineage>
</organism>
<evidence type="ECO:0000313" key="4">
    <source>
        <dbReference type="EMBL" id="MEE2000710.1"/>
    </source>
</evidence>
<reference evidence="4 5" key="1">
    <citation type="submission" date="2023-07" db="EMBL/GenBank/DDBJ databases">
        <title>Alkalimonas sp., MEB108 novel, alkaliphilic bacterium isolated from Lonar Lake, India.</title>
        <authorList>
            <person name="Joshi A."/>
            <person name="Thite S."/>
        </authorList>
    </citation>
    <scope>NUCLEOTIDE SEQUENCE [LARGE SCALE GENOMIC DNA]</scope>
    <source>
        <strain evidence="4 5">MEB108</strain>
    </source>
</reference>
<dbReference type="PANTHER" id="PTHR30329:SF21">
    <property type="entry name" value="LIPOPROTEIN YIAD-RELATED"/>
    <property type="match status" value="1"/>
</dbReference>
<feature type="transmembrane region" description="Helical" evidence="2">
    <location>
        <begin position="25"/>
        <end position="44"/>
    </location>
</feature>
<dbReference type="InterPro" id="IPR036737">
    <property type="entry name" value="OmpA-like_sf"/>
</dbReference>
<dbReference type="PANTHER" id="PTHR30329">
    <property type="entry name" value="STATOR ELEMENT OF FLAGELLAR MOTOR COMPLEX"/>
    <property type="match status" value="1"/>
</dbReference>
<evidence type="ECO:0000313" key="5">
    <source>
        <dbReference type="Proteomes" id="UP001336314"/>
    </source>
</evidence>
<proteinExistence type="predicted"/>
<dbReference type="InterPro" id="IPR050330">
    <property type="entry name" value="Bact_OuterMem_StrucFunc"/>
</dbReference>
<dbReference type="SUPFAM" id="SSF103088">
    <property type="entry name" value="OmpA-like"/>
    <property type="match status" value="1"/>
</dbReference>
<protein>
    <submittedName>
        <fullName evidence="4">OmpA family protein</fullName>
    </submittedName>
</protein>
<dbReference type="Pfam" id="PF00691">
    <property type="entry name" value="OmpA"/>
    <property type="match status" value="1"/>
</dbReference>
<feature type="domain" description="OmpA-like" evidence="3">
    <location>
        <begin position="77"/>
        <end position="204"/>
    </location>
</feature>
<dbReference type="CDD" id="cd07185">
    <property type="entry name" value="OmpA_C-like"/>
    <property type="match status" value="1"/>
</dbReference>
<name>A0ABU7J3X2_9GAMM</name>
<evidence type="ECO:0000256" key="1">
    <source>
        <dbReference type="PROSITE-ProRule" id="PRU00473"/>
    </source>
</evidence>
<dbReference type="Gene3D" id="3.30.1330.60">
    <property type="entry name" value="OmpA-like domain"/>
    <property type="match status" value="1"/>
</dbReference>
<dbReference type="Proteomes" id="UP001336314">
    <property type="component" value="Unassembled WGS sequence"/>
</dbReference>
<sequence>MNAHSSVNNPAVEHESNEWLSVSDLMAGLLMVFALLVVATLFQLKQAQEENQNKRIVIIQALQQQFNERGINAEVNPETGDITLLDSVLFDVNRADITPAGVAFLERFVPVYGETLFSDSAISDEITRIIIEGHTSSDGSTEHNMSLSLRRANSVFDFINRLDFEQRDALVNKIQVAGRGYLDANHEISLAGDRKVIFRMQFKSDEAFMMFLEGR</sequence>
<keyword evidence="2" id="KW-0812">Transmembrane</keyword>
<comment type="caution">
    <text evidence="4">The sequence shown here is derived from an EMBL/GenBank/DDBJ whole genome shotgun (WGS) entry which is preliminary data.</text>
</comment>
<gene>
    <name evidence="4" type="ORF">QWY20_04540</name>
</gene>
<keyword evidence="1 2" id="KW-0472">Membrane</keyword>
<dbReference type="PROSITE" id="PS51123">
    <property type="entry name" value="OMPA_2"/>
    <property type="match status" value="1"/>
</dbReference>
<keyword evidence="5" id="KW-1185">Reference proteome</keyword>
<dbReference type="RefSeq" id="WP_330127845.1">
    <property type="nucleotide sequence ID" value="NZ_JAUHLI010000003.1"/>
</dbReference>